<dbReference type="Proteomes" id="UP000632454">
    <property type="component" value="Unassembled WGS sequence"/>
</dbReference>
<feature type="transmembrane region" description="Helical" evidence="1">
    <location>
        <begin position="381"/>
        <end position="405"/>
    </location>
</feature>
<feature type="transmembrane region" description="Helical" evidence="1">
    <location>
        <begin position="218"/>
        <end position="239"/>
    </location>
</feature>
<feature type="transmembrane region" description="Helical" evidence="1">
    <location>
        <begin position="479"/>
        <end position="498"/>
    </location>
</feature>
<keyword evidence="3" id="KW-1185">Reference proteome</keyword>
<evidence type="ECO:0000313" key="3">
    <source>
        <dbReference type="Proteomes" id="UP000632454"/>
    </source>
</evidence>
<feature type="transmembrane region" description="Helical" evidence="1">
    <location>
        <begin position="166"/>
        <end position="185"/>
    </location>
</feature>
<dbReference type="PANTHER" id="PTHR38434:SF1">
    <property type="entry name" value="BLL2549 PROTEIN"/>
    <property type="match status" value="1"/>
</dbReference>
<keyword evidence="1" id="KW-0472">Membrane</keyword>
<feature type="transmembrane region" description="Helical" evidence="1">
    <location>
        <begin position="326"/>
        <end position="343"/>
    </location>
</feature>
<accession>A0ABQ1UE29</accession>
<dbReference type="InterPro" id="IPR019286">
    <property type="entry name" value="DUF2339_TM"/>
</dbReference>
<evidence type="ECO:0000313" key="2">
    <source>
        <dbReference type="EMBL" id="GGF14104.1"/>
    </source>
</evidence>
<comment type="caution">
    <text evidence="2">The sequence shown here is derived from an EMBL/GenBank/DDBJ whole genome shotgun (WGS) entry which is preliminary data.</text>
</comment>
<evidence type="ECO:0008006" key="4">
    <source>
        <dbReference type="Google" id="ProtNLM"/>
    </source>
</evidence>
<dbReference type="EMBL" id="BMCS01000001">
    <property type="protein sequence ID" value="GGF14104.1"/>
    <property type="molecule type" value="Genomic_DNA"/>
</dbReference>
<feature type="transmembrane region" description="Helical" evidence="1">
    <location>
        <begin position="350"/>
        <end position="369"/>
    </location>
</feature>
<proteinExistence type="predicted"/>
<evidence type="ECO:0000256" key="1">
    <source>
        <dbReference type="SAM" id="Phobius"/>
    </source>
</evidence>
<feature type="transmembrane region" description="Helical" evidence="1">
    <location>
        <begin position="192"/>
        <end position="212"/>
    </location>
</feature>
<keyword evidence="1" id="KW-1133">Transmembrane helix</keyword>
<feature type="transmembrane region" description="Helical" evidence="1">
    <location>
        <begin position="304"/>
        <end position="320"/>
    </location>
</feature>
<feature type="transmembrane region" description="Helical" evidence="1">
    <location>
        <begin position="246"/>
        <end position="267"/>
    </location>
</feature>
<reference evidence="3" key="1">
    <citation type="journal article" date="2019" name="Int. J. Syst. Evol. Microbiol.">
        <title>The Global Catalogue of Microorganisms (GCM) 10K type strain sequencing project: providing services to taxonomists for standard genome sequencing and annotation.</title>
        <authorList>
            <consortium name="The Broad Institute Genomics Platform"/>
            <consortium name="The Broad Institute Genome Sequencing Center for Infectious Disease"/>
            <person name="Wu L."/>
            <person name="Ma J."/>
        </authorList>
    </citation>
    <scope>NUCLEOTIDE SEQUENCE [LARGE SCALE GENOMIC DNA]</scope>
    <source>
        <strain evidence="3">CCM 7855</strain>
    </source>
</reference>
<feature type="transmembrane region" description="Helical" evidence="1">
    <location>
        <begin position="28"/>
        <end position="50"/>
    </location>
</feature>
<feature type="transmembrane region" description="Helical" evidence="1">
    <location>
        <begin position="445"/>
        <end position="467"/>
    </location>
</feature>
<feature type="transmembrane region" description="Helical" evidence="1">
    <location>
        <begin position="273"/>
        <end position="292"/>
    </location>
</feature>
<sequence length="547" mass="54899">MPQYPIGPPPPPRPGLLKRAASAADGRLVGAILAAAGVAVTLVGVVLLLVLAAQAGILRPEVRVGAGAVLAGVLVAAGWRMHRRAEGRIGSLALAATGIATAYLDVIAVTRIYEWLPAAAGLAIAAVVGGAGLALARRWDSEYLALGVLVPLIVLAPFVADGVNLTLVGFMLALSLVTLPAHLGTDWLYLHIVRVVAGTIWLIPATALSGTATDIDMWLLAGACVVNAALTLGSTVAVLPRLNSRVATLATAATSVVGTIPLLVSGVAVDRHLAAGAIALLALTLLALVLLADTIPSMTVVLRHTWAALAGVAALISVVSAFDAPVAVPALLGLAATITVVGRHDAVGRYVGLAFAVIGGLAFAAQSPVSVLVDPVDISPSLAASTIVSGLLLAVTAGVTAWAWVRSEAVAPAAQWLWALTGVVALYAITSVCVTTGVATGGVDAGFFAGHMAATICWVIAAAAALVQATRVPAGAARIVPVGAGLLLAAAAVGKLMLFDLATLDGAFRVGAFIVVGLILLTIGSRYARVLGRDATDSTDTPSPVTR</sequence>
<organism evidence="2 3">
    <name type="scientific">Williamsia phyllosphaerae</name>
    <dbReference type="NCBI Taxonomy" id="885042"/>
    <lineage>
        <taxon>Bacteria</taxon>
        <taxon>Bacillati</taxon>
        <taxon>Actinomycetota</taxon>
        <taxon>Actinomycetes</taxon>
        <taxon>Mycobacteriales</taxon>
        <taxon>Nocardiaceae</taxon>
        <taxon>Williamsia</taxon>
    </lineage>
</organism>
<protein>
    <recommendedName>
        <fullName evidence="4">DUF2339 domain-containing protein</fullName>
    </recommendedName>
</protein>
<feature type="transmembrane region" description="Helical" evidence="1">
    <location>
        <begin position="510"/>
        <end position="528"/>
    </location>
</feature>
<name>A0ABQ1UE29_9NOCA</name>
<gene>
    <name evidence="2" type="ORF">GCM10007298_07630</name>
</gene>
<feature type="transmembrane region" description="Helical" evidence="1">
    <location>
        <begin position="115"/>
        <end position="136"/>
    </location>
</feature>
<feature type="transmembrane region" description="Helical" evidence="1">
    <location>
        <begin position="417"/>
        <end position="439"/>
    </location>
</feature>
<feature type="transmembrane region" description="Helical" evidence="1">
    <location>
        <begin position="143"/>
        <end position="160"/>
    </location>
</feature>
<keyword evidence="1" id="KW-0812">Transmembrane</keyword>
<dbReference type="Pfam" id="PF10101">
    <property type="entry name" value="DUF2339"/>
    <property type="match status" value="2"/>
</dbReference>
<feature type="transmembrane region" description="Helical" evidence="1">
    <location>
        <begin position="91"/>
        <end position="109"/>
    </location>
</feature>
<dbReference type="PANTHER" id="PTHR38434">
    <property type="entry name" value="BLL2549 PROTEIN"/>
    <property type="match status" value="1"/>
</dbReference>